<dbReference type="CDD" id="cd01467">
    <property type="entry name" value="vWA_BatA_type"/>
    <property type="match status" value="1"/>
</dbReference>
<evidence type="ECO:0000259" key="6">
    <source>
        <dbReference type="PROSITE" id="PS50234"/>
    </source>
</evidence>
<protein>
    <submittedName>
        <fullName evidence="7">Aerotolerance regulator BatA</fullName>
    </submittedName>
</protein>
<keyword evidence="2 5" id="KW-0812">Transmembrane</keyword>
<evidence type="ECO:0000256" key="1">
    <source>
        <dbReference type="ARBA" id="ARBA00022475"/>
    </source>
</evidence>
<reference evidence="7 8" key="1">
    <citation type="submission" date="2014-08" db="EMBL/GenBank/DDBJ databases">
        <title>Porphyromonas gingivicanis strain:COT-022_OH1391 Genome sequencing.</title>
        <authorList>
            <person name="Wallis C."/>
            <person name="Deusch O."/>
            <person name="O'Flynn C."/>
            <person name="Davis I."/>
            <person name="Jospin G."/>
            <person name="Darling A.E."/>
            <person name="Coil D.A."/>
            <person name="Alexiev A."/>
            <person name="Horsfall A."/>
            <person name="Kirkwood N."/>
            <person name="Harris S."/>
            <person name="Eisen J.A."/>
        </authorList>
    </citation>
    <scope>NUCLEOTIDE SEQUENCE [LARGE SCALE GENOMIC DNA]</scope>
    <source>
        <strain evidence="8">COT-022 OH1391</strain>
    </source>
</reference>
<dbReference type="Proteomes" id="UP000030134">
    <property type="component" value="Unassembled WGS sequence"/>
</dbReference>
<comment type="caution">
    <text evidence="7">The sequence shown here is derived from an EMBL/GenBank/DDBJ whole genome shotgun (WGS) entry which is preliminary data.</text>
</comment>
<dbReference type="Pfam" id="PF00092">
    <property type="entry name" value="VWA"/>
    <property type="match status" value="1"/>
</dbReference>
<dbReference type="eggNOG" id="COG2304">
    <property type="taxonomic scope" value="Bacteria"/>
</dbReference>
<feature type="transmembrane region" description="Helical" evidence="5">
    <location>
        <begin position="298"/>
        <end position="316"/>
    </location>
</feature>
<dbReference type="PANTHER" id="PTHR22550:SF5">
    <property type="entry name" value="LEUCINE ZIPPER PROTEIN 4"/>
    <property type="match status" value="1"/>
</dbReference>
<keyword evidence="1" id="KW-1003">Cell membrane</keyword>
<dbReference type="SMART" id="SM00327">
    <property type="entry name" value="VWA"/>
    <property type="match status" value="1"/>
</dbReference>
<dbReference type="InterPro" id="IPR033881">
    <property type="entry name" value="vWA_BatA_type"/>
</dbReference>
<dbReference type="Gene3D" id="3.40.50.410">
    <property type="entry name" value="von Willebrand factor, type A domain"/>
    <property type="match status" value="1"/>
</dbReference>
<dbReference type="Pfam" id="PF07584">
    <property type="entry name" value="BatA"/>
    <property type="match status" value="1"/>
</dbReference>
<dbReference type="AlphaFoldDB" id="A0A0A2G3U0"/>
<gene>
    <name evidence="7" type="ORF">HQ36_03105</name>
</gene>
<dbReference type="OrthoDB" id="6206554at2"/>
<evidence type="ECO:0000313" key="7">
    <source>
        <dbReference type="EMBL" id="KGN97933.1"/>
    </source>
</evidence>
<keyword evidence="8" id="KW-1185">Reference proteome</keyword>
<dbReference type="InterPro" id="IPR036465">
    <property type="entry name" value="vWFA_dom_sf"/>
</dbReference>
<keyword evidence="4 5" id="KW-0472">Membrane</keyword>
<organism evidence="7 8">
    <name type="scientific">Porphyromonas gingivicanis</name>
    <dbReference type="NCBI Taxonomy" id="266762"/>
    <lineage>
        <taxon>Bacteria</taxon>
        <taxon>Pseudomonadati</taxon>
        <taxon>Bacteroidota</taxon>
        <taxon>Bacteroidia</taxon>
        <taxon>Bacteroidales</taxon>
        <taxon>Porphyromonadaceae</taxon>
        <taxon>Porphyromonas</taxon>
    </lineage>
</organism>
<dbReference type="InterPro" id="IPR024163">
    <property type="entry name" value="Aerotolerance_reg_N"/>
</dbReference>
<proteinExistence type="predicted"/>
<name>A0A0A2G3U0_9PORP</name>
<dbReference type="PANTHER" id="PTHR22550">
    <property type="entry name" value="SPORE GERMINATION PROTEIN"/>
    <property type="match status" value="1"/>
</dbReference>
<dbReference type="STRING" id="266762.HQ36_03105"/>
<feature type="domain" description="VWFA" evidence="6">
    <location>
        <begin position="87"/>
        <end position="279"/>
    </location>
</feature>
<feature type="transmembrane region" description="Helical" evidence="5">
    <location>
        <begin position="6"/>
        <end position="24"/>
    </location>
</feature>
<evidence type="ECO:0000256" key="3">
    <source>
        <dbReference type="ARBA" id="ARBA00022989"/>
    </source>
</evidence>
<accession>A0A0A2G3U0</accession>
<dbReference type="InterPro" id="IPR050768">
    <property type="entry name" value="UPF0353/GerABKA_families"/>
</dbReference>
<dbReference type="EMBL" id="JQZW01000008">
    <property type="protein sequence ID" value="KGN97933.1"/>
    <property type="molecule type" value="Genomic_DNA"/>
</dbReference>
<dbReference type="PROSITE" id="PS50234">
    <property type="entry name" value="VWFA"/>
    <property type="match status" value="1"/>
</dbReference>
<dbReference type="RefSeq" id="WP_025842961.1">
    <property type="nucleotide sequence ID" value="NZ_JQZW01000008.1"/>
</dbReference>
<dbReference type="SUPFAM" id="SSF53300">
    <property type="entry name" value="vWA-like"/>
    <property type="match status" value="1"/>
</dbReference>
<feature type="transmembrane region" description="Helical" evidence="5">
    <location>
        <begin position="45"/>
        <end position="70"/>
    </location>
</feature>
<sequence length="325" mass="36308">MSFLYPHLLWLLLLVPIFTLFYVLSHKKRYASLRLSACYRLERGGFITALRHLPFALNMLALSFLIIAFARPQNTSNWQKDTIEGIDIILSIDASGSMLAMDLEPNRFTAAIEVAKKFIANRPNDNIGLVVFAGESFTQCPLTTDHATLLKRLENVQMGVLEDGTAIGLGISTACNRLKASPTKSKIIVLLTDGTNNRGGITPYMAASIAQTLGIRIYTVAVGTRGEAPYPRQTNFGTVTDYVKVDIDENSLKEIAETTGGNFFRAQDNESLEKIYDEIDRLEKSRLMTKSFTAYEELYQIWGILALITLILSFVLRNTLLRIQP</sequence>
<evidence type="ECO:0000256" key="4">
    <source>
        <dbReference type="ARBA" id="ARBA00023136"/>
    </source>
</evidence>
<evidence type="ECO:0000256" key="5">
    <source>
        <dbReference type="SAM" id="Phobius"/>
    </source>
</evidence>
<evidence type="ECO:0000256" key="2">
    <source>
        <dbReference type="ARBA" id="ARBA00022692"/>
    </source>
</evidence>
<keyword evidence="3 5" id="KW-1133">Transmembrane helix</keyword>
<dbReference type="InterPro" id="IPR002035">
    <property type="entry name" value="VWF_A"/>
</dbReference>
<evidence type="ECO:0000313" key="8">
    <source>
        <dbReference type="Proteomes" id="UP000030134"/>
    </source>
</evidence>